<feature type="transmembrane region" description="Helical" evidence="1">
    <location>
        <begin position="278"/>
        <end position="303"/>
    </location>
</feature>
<organism evidence="2 3">
    <name type="scientific">Elliptochloris bilobata</name>
    <dbReference type="NCBI Taxonomy" id="381761"/>
    <lineage>
        <taxon>Eukaryota</taxon>
        <taxon>Viridiplantae</taxon>
        <taxon>Chlorophyta</taxon>
        <taxon>core chlorophytes</taxon>
        <taxon>Trebouxiophyceae</taxon>
        <taxon>Trebouxiophyceae incertae sedis</taxon>
        <taxon>Elliptochloris clade</taxon>
        <taxon>Elliptochloris</taxon>
    </lineage>
</organism>
<keyword evidence="1" id="KW-0812">Transmembrane</keyword>
<proteinExistence type="predicted"/>
<dbReference type="Proteomes" id="UP001445335">
    <property type="component" value="Unassembled WGS sequence"/>
</dbReference>
<dbReference type="PANTHER" id="PTHR43596">
    <property type="entry name" value="ADP,ATP CARRIER PROTEIN"/>
    <property type="match status" value="1"/>
</dbReference>
<dbReference type="AlphaFoldDB" id="A0AAW1SHU3"/>
<reference evidence="2 3" key="1">
    <citation type="journal article" date="2024" name="Nat. Commun.">
        <title>Phylogenomics reveals the evolutionary origins of lichenization in chlorophyte algae.</title>
        <authorList>
            <person name="Puginier C."/>
            <person name="Libourel C."/>
            <person name="Otte J."/>
            <person name="Skaloud P."/>
            <person name="Haon M."/>
            <person name="Grisel S."/>
            <person name="Petersen M."/>
            <person name="Berrin J.G."/>
            <person name="Delaux P.M."/>
            <person name="Dal Grande F."/>
            <person name="Keller J."/>
        </authorList>
    </citation>
    <scope>NUCLEOTIDE SEQUENCE [LARGE SCALE GENOMIC DNA]</scope>
    <source>
        <strain evidence="2 3">SAG 245.80</strain>
    </source>
</reference>
<feature type="transmembrane region" description="Helical" evidence="1">
    <location>
        <begin position="58"/>
        <end position="78"/>
    </location>
</feature>
<keyword evidence="1" id="KW-0472">Membrane</keyword>
<gene>
    <name evidence="2" type="ORF">WJX81_007618</name>
</gene>
<feature type="transmembrane region" description="Helical" evidence="1">
    <location>
        <begin position="85"/>
        <end position="109"/>
    </location>
</feature>
<keyword evidence="3" id="KW-1185">Reference proteome</keyword>
<feature type="transmembrane region" description="Helical" evidence="1">
    <location>
        <begin position="12"/>
        <end position="38"/>
    </location>
</feature>
<evidence type="ECO:0000313" key="3">
    <source>
        <dbReference type="Proteomes" id="UP001445335"/>
    </source>
</evidence>
<evidence type="ECO:0000313" key="2">
    <source>
        <dbReference type="EMBL" id="KAK9845485.1"/>
    </source>
</evidence>
<comment type="caution">
    <text evidence="2">The sequence shown here is derived from an EMBL/GenBank/DDBJ whole genome shotgun (WGS) entry which is preliminary data.</text>
</comment>
<keyword evidence="1" id="KW-1133">Transmembrane helix</keyword>
<feature type="transmembrane region" description="Helical" evidence="1">
    <location>
        <begin position="354"/>
        <end position="375"/>
    </location>
</feature>
<evidence type="ECO:0000256" key="1">
    <source>
        <dbReference type="SAM" id="Phobius"/>
    </source>
</evidence>
<name>A0AAW1SHU3_9CHLO</name>
<accession>A0AAW1SHU3</accession>
<feature type="transmembrane region" description="Helical" evidence="1">
    <location>
        <begin position="315"/>
        <end position="334"/>
    </location>
</feature>
<evidence type="ECO:0008006" key="4">
    <source>
        <dbReference type="Google" id="ProtNLM"/>
    </source>
</evidence>
<protein>
    <recommendedName>
        <fullName evidence="4">ADP,ATP carrier protein</fullName>
    </recommendedName>
</protein>
<dbReference type="EMBL" id="JALJOU010000003">
    <property type="protein sequence ID" value="KAK9845485.1"/>
    <property type="molecule type" value="Genomic_DNA"/>
</dbReference>
<dbReference type="PANTHER" id="PTHR43596:SF1">
    <property type="entry name" value="ADP,ATP CARRIER PROTEIN"/>
    <property type="match status" value="1"/>
</dbReference>
<feature type="transmembrane region" description="Helical" evidence="1">
    <location>
        <begin position="205"/>
        <end position="226"/>
    </location>
</feature>
<sequence length="459" mass="47413">MSRGLASRSKRVLQAFALVNTVQNAFLAFFFVLSAYFLQLPTRDEAGVALGTASLPKLFVASFFLTIVVSPCVSAFLLTQAVDRALLLLYRGLAACTFGFFLVFVLLALPPPHAFDPLTIRAARRDPSAKERSAVAERRGLHHAASAASNGARITGNATTAQALPATADAGGKAAGARRGARQGARSSVRGGDQTLSAAQRAVRAAFYLWLGAANLVAISSLWARVSDVFSSDAGLRLFGLLSAGATCGQMAGSLAAARCWVAAQLGEGFLAIAGSRYLLMLAGYLLLSTATSSLLYFLRAAVLAGGAPDPGGRMVLVATLNSASAGVIAVLQLCASGRLLQRMGLERALCASPAVSAALLVAIAACPTAAVVGLGEALRKVVGYAVARPAREVLFTVPASRRERTAAKLCLDTLVVRAGDSAAAALFHVLDGALELGPSGAVQTLLVPSYIADWFCCD</sequence>